<gene>
    <name evidence="14" type="ordered locus">Mrad2831_3461</name>
</gene>
<keyword evidence="11" id="KW-0732">Signal</keyword>
<dbReference type="InterPro" id="IPR018524">
    <property type="entry name" value="DNA/RNA_endonuclease_AS"/>
</dbReference>
<dbReference type="AlphaFoldDB" id="B1LTR9"/>
<feature type="domain" description="DNA/RNA non-specific endonuclease/pyrophosphatase/phosphodiesterase" evidence="13">
    <location>
        <begin position="58"/>
        <end position="248"/>
    </location>
</feature>
<dbReference type="eggNOG" id="COG1864">
    <property type="taxonomic scope" value="Bacteria"/>
</dbReference>
<evidence type="ECO:0000313" key="14">
    <source>
        <dbReference type="EMBL" id="ACB25438.1"/>
    </source>
</evidence>
<keyword evidence="5 10" id="KW-0255">Endonuclease</keyword>
<dbReference type="InterPro" id="IPR040255">
    <property type="entry name" value="Non-specific_endonuclease"/>
</dbReference>
<dbReference type="InterPro" id="IPR020821">
    <property type="entry name" value="ENPP1-3/EXOG-like_nuc-like"/>
</dbReference>
<evidence type="ECO:0000256" key="3">
    <source>
        <dbReference type="ARBA" id="ARBA00022722"/>
    </source>
</evidence>
<dbReference type="InterPro" id="IPR044925">
    <property type="entry name" value="His-Me_finger_sf"/>
</dbReference>
<evidence type="ECO:0000256" key="7">
    <source>
        <dbReference type="ARBA" id="ARBA00022842"/>
    </source>
</evidence>
<dbReference type="SMART" id="SM00892">
    <property type="entry name" value="Endonuclease_NS"/>
    <property type="match status" value="1"/>
</dbReference>
<evidence type="ECO:0000256" key="10">
    <source>
        <dbReference type="RuleBase" id="RU366055"/>
    </source>
</evidence>
<sequence>MLVRRHPGLAAAAVAAVLALAPGAVPARAQDACPGLFADGRTPVLTNPKLAVRAVPLCFEAFAVLHSGVTRTPLYAAEHLTRASVAAARAVARDDAFHEETRLPEDQRASLEDYVRSGFDRGHLAPAGDMPTLSSQAESFSLANIVPQNRVLNRGLWADIEESTRRLATRRGALFVVTGVIFAGDAVQQIKGGVLVPTQLFKAVYDPSRGEAGAYLARNDDSKDWRALSIEDLQRESGIDVFPGLPPAARATAMSLPDPHASARADERRPRHEQTWQEWLERELTRALRKLVRDFLRTFF</sequence>
<feature type="domain" description="ENPP1-3/EXOG-like endonuclease/phosphodiesterase" evidence="12">
    <location>
        <begin position="59"/>
        <end position="248"/>
    </location>
</feature>
<dbReference type="GO" id="GO:0046872">
    <property type="term" value="F:metal ion binding"/>
    <property type="evidence" value="ECO:0007669"/>
    <property type="project" value="UniProtKB-KW"/>
</dbReference>
<evidence type="ECO:0000259" key="13">
    <source>
        <dbReference type="SMART" id="SM00892"/>
    </source>
</evidence>
<dbReference type="Proteomes" id="UP000006589">
    <property type="component" value="Chromosome"/>
</dbReference>
<evidence type="ECO:0000256" key="2">
    <source>
        <dbReference type="ARBA" id="ARBA00010052"/>
    </source>
</evidence>
<dbReference type="OrthoDB" id="9811262at2"/>
<comment type="similarity">
    <text evidence="2 10">Belongs to the DNA/RNA non-specific endonuclease family.</text>
</comment>
<dbReference type="GeneID" id="6139509"/>
<keyword evidence="7" id="KW-0460">Magnesium</keyword>
<dbReference type="GO" id="GO:0000014">
    <property type="term" value="F:single-stranded DNA endodeoxyribonuclease activity"/>
    <property type="evidence" value="ECO:0007669"/>
    <property type="project" value="TreeGrafter"/>
</dbReference>
<evidence type="ECO:0000259" key="12">
    <source>
        <dbReference type="SMART" id="SM00477"/>
    </source>
</evidence>
<feature type="signal peptide" evidence="11">
    <location>
        <begin position="1"/>
        <end position="29"/>
    </location>
</feature>
<name>B1LTR9_METRJ</name>
<evidence type="ECO:0000256" key="1">
    <source>
        <dbReference type="ARBA" id="ARBA00001946"/>
    </source>
</evidence>
<organism evidence="14 15">
    <name type="scientific">Methylobacterium radiotolerans (strain ATCC 27329 / DSM 1819 / JCM 2831 / NBRC 15690 / NCIMB 10815 / 0-1)</name>
    <dbReference type="NCBI Taxonomy" id="426355"/>
    <lineage>
        <taxon>Bacteria</taxon>
        <taxon>Pseudomonadati</taxon>
        <taxon>Pseudomonadota</taxon>
        <taxon>Alphaproteobacteria</taxon>
        <taxon>Hyphomicrobiales</taxon>
        <taxon>Methylobacteriaceae</taxon>
        <taxon>Methylobacterium</taxon>
    </lineage>
</organism>
<evidence type="ECO:0000256" key="4">
    <source>
        <dbReference type="ARBA" id="ARBA00022723"/>
    </source>
</evidence>
<dbReference type="SMART" id="SM00477">
    <property type="entry name" value="NUC"/>
    <property type="match status" value="1"/>
</dbReference>
<dbReference type="GO" id="GO:0003676">
    <property type="term" value="F:nucleic acid binding"/>
    <property type="evidence" value="ECO:0007669"/>
    <property type="project" value="InterPro"/>
</dbReference>
<dbReference type="Pfam" id="PF01223">
    <property type="entry name" value="Endonuclease_NS"/>
    <property type="match status" value="1"/>
</dbReference>
<dbReference type="HOGENOM" id="CLU_055174_1_0_5"/>
<evidence type="ECO:0000256" key="8">
    <source>
        <dbReference type="PIRSR" id="PIRSR640255-1"/>
    </source>
</evidence>
<keyword evidence="3 10" id="KW-0540">Nuclease</keyword>
<dbReference type="EC" id="3.1.30.-" evidence="10"/>
<accession>B1LTR9</accession>
<dbReference type="RefSeq" id="WP_012320401.1">
    <property type="nucleotide sequence ID" value="NC_010505.1"/>
</dbReference>
<dbReference type="PANTHER" id="PTHR13966">
    <property type="entry name" value="ENDONUCLEASE RELATED"/>
    <property type="match status" value="1"/>
</dbReference>
<evidence type="ECO:0000313" key="15">
    <source>
        <dbReference type="Proteomes" id="UP000006589"/>
    </source>
</evidence>
<dbReference type="InterPro" id="IPR044929">
    <property type="entry name" value="DNA/RNA_non-sp_Endonuclease_sf"/>
</dbReference>
<dbReference type="STRING" id="426355.Mrad2831_3461"/>
<dbReference type="PROSITE" id="PS01070">
    <property type="entry name" value="NUCLEASE_NON_SPEC"/>
    <property type="match status" value="1"/>
</dbReference>
<evidence type="ECO:0000256" key="9">
    <source>
        <dbReference type="PIRSR" id="PIRSR640255-2"/>
    </source>
</evidence>
<feature type="active site" description="Proton acceptor" evidence="8">
    <location>
        <position position="123"/>
    </location>
</feature>
<feature type="binding site" evidence="9">
    <location>
        <position position="153"/>
    </location>
    <ligand>
        <name>Mg(2+)</name>
        <dbReference type="ChEBI" id="CHEBI:18420"/>
        <note>catalytic</note>
    </ligand>
</feature>
<dbReference type="EMBL" id="CP001001">
    <property type="protein sequence ID" value="ACB25438.1"/>
    <property type="molecule type" value="Genomic_DNA"/>
</dbReference>
<dbReference type="PANTHER" id="PTHR13966:SF5">
    <property type="entry name" value="ENDONUCLEASE G, MITOCHONDRIAL"/>
    <property type="match status" value="1"/>
</dbReference>
<feature type="chain" id="PRO_5002767705" description="Endonuclease" evidence="11">
    <location>
        <begin position="30"/>
        <end position="300"/>
    </location>
</feature>
<dbReference type="InterPro" id="IPR001604">
    <property type="entry name" value="Endo_G_ENPP1-like_dom"/>
</dbReference>
<comment type="cofactor">
    <cofactor evidence="1 10">
        <name>Mg(2+)</name>
        <dbReference type="ChEBI" id="CHEBI:18420"/>
    </cofactor>
</comment>
<evidence type="ECO:0000256" key="6">
    <source>
        <dbReference type="ARBA" id="ARBA00022801"/>
    </source>
</evidence>
<keyword evidence="6 10" id="KW-0378">Hydrolase</keyword>
<dbReference type="Gene3D" id="3.40.570.10">
    <property type="entry name" value="Extracellular Endonuclease, subunit A"/>
    <property type="match status" value="1"/>
</dbReference>
<evidence type="ECO:0000256" key="11">
    <source>
        <dbReference type="SAM" id="SignalP"/>
    </source>
</evidence>
<keyword evidence="4 9" id="KW-0479">Metal-binding</keyword>
<evidence type="ECO:0000256" key="5">
    <source>
        <dbReference type="ARBA" id="ARBA00022759"/>
    </source>
</evidence>
<dbReference type="GO" id="GO:0004521">
    <property type="term" value="F:RNA endonuclease activity"/>
    <property type="evidence" value="ECO:0007669"/>
    <property type="project" value="TreeGrafter"/>
</dbReference>
<reference evidence="14 15" key="1">
    <citation type="submission" date="2008-03" db="EMBL/GenBank/DDBJ databases">
        <title>Complete sequence of chromosome of Methylobacterium radiotolerans JCM 2831.</title>
        <authorList>
            <consortium name="US DOE Joint Genome Institute"/>
            <person name="Copeland A."/>
            <person name="Lucas S."/>
            <person name="Lapidus A."/>
            <person name="Glavina del Rio T."/>
            <person name="Dalin E."/>
            <person name="Tice H."/>
            <person name="Bruce D."/>
            <person name="Goodwin L."/>
            <person name="Pitluck S."/>
            <person name="Kiss H."/>
            <person name="Brettin T."/>
            <person name="Detter J.C."/>
            <person name="Han C."/>
            <person name="Kuske C.R."/>
            <person name="Schmutz J."/>
            <person name="Larimer F."/>
            <person name="Land M."/>
            <person name="Hauser L."/>
            <person name="Kyrpides N."/>
            <person name="Mikhailova N."/>
            <person name="Marx C.J."/>
            <person name="Richardson P."/>
        </authorList>
    </citation>
    <scope>NUCLEOTIDE SEQUENCE [LARGE SCALE GENOMIC DNA]</scope>
    <source>
        <strain evidence="15">ATCC 27329 / DSM 1819 / JCM 2831 / NBRC 15690 / NCIMB 10815 / 0-1</strain>
    </source>
</reference>
<proteinExistence type="inferred from homology"/>
<protein>
    <recommendedName>
        <fullName evidence="10">Endonuclease</fullName>
        <ecNumber evidence="10">3.1.30.-</ecNumber>
    </recommendedName>
</protein>
<dbReference type="SUPFAM" id="SSF54060">
    <property type="entry name" value="His-Me finger endonucleases"/>
    <property type="match status" value="1"/>
</dbReference>
<dbReference type="KEGG" id="mrd:Mrad2831_3461"/>